<evidence type="ECO:0000256" key="6">
    <source>
        <dbReference type="ARBA" id="ARBA00022605"/>
    </source>
</evidence>
<keyword evidence="6" id="KW-0028">Amino-acid biosynthesis</keyword>
<evidence type="ECO:0000256" key="1">
    <source>
        <dbReference type="ARBA" id="ARBA00001933"/>
    </source>
</evidence>
<dbReference type="PANTHER" id="PTHR48077:SF3">
    <property type="entry name" value="TRYPTOPHAN SYNTHASE"/>
    <property type="match status" value="1"/>
</dbReference>
<dbReference type="Gene3D" id="3.40.50.1100">
    <property type="match status" value="2"/>
</dbReference>
<proteinExistence type="inferred from homology"/>
<evidence type="ECO:0000256" key="11">
    <source>
        <dbReference type="ARBA" id="ARBA00049047"/>
    </source>
</evidence>
<evidence type="ECO:0000256" key="10">
    <source>
        <dbReference type="ARBA" id="ARBA00023239"/>
    </source>
</evidence>
<dbReference type="Pfam" id="PF00291">
    <property type="entry name" value="PALP"/>
    <property type="match status" value="1"/>
</dbReference>
<dbReference type="OrthoDB" id="9766131at2"/>
<keyword evidence="10" id="KW-0456">Lyase</keyword>
<evidence type="ECO:0000313" key="13">
    <source>
        <dbReference type="EMBL" id="TXD34494.1"/>
    </source>
</evidence>
<dbReference type="PANTHER" id="PTHR48077">
    <property type="entry name" value="TRYPTOPHAN SYNTHASE-RELATED"/>
    <property type="match status" value="1"/>
</dbReference>
<comment type="similarity">
    <text evidence="3">Belongs to the TrpB family.</text>
</comment>
<dbReference type="EMBL" id="VOSL01000054">
    <property type="protein sequence ID" value="TXD34494.1"/>
    <property type="molecule type" value="Genomic_DNA"/>
</dbReference>
<evidence type="ECO:0000256" key="5">
    <source>
        <dbReference type="ARBA" id="ARBA00012043"/>
    </source>
</evidence>
<dbReference type="InterPro" id="IPR023026">
    <property type="entry name" value="Trp_synth_beta/beta-like"/>
</dbReference>
<feature type="domain" description="Tryptophan synthase beta chain-like PALP" evidence="12">
    <location>
        <begin position="53"/>
        <end position="379"/>
    </location>
</feature>
<comment type="caution">
    <text evidence="13">The sequence shown here is derived from an EMBL/GenBank/DDBJ whole genome shotgun (WGS) entry which is preliminary data.</text>
</comment>
<dbReference type="GO" id="GO:0005737">
    <property type="term" value="C:cytoplasm"/>
    <property type="evidence" value="ECO:0007669"/>
    <property type="project" value="TreeGrafter"/>
</dbReference>
<dbReference type="RefSeq" id="WP_146974875.1">
    <property type="nucleotide sequence ID" value="NZ_VOSL01000054.1"/>
</dbReference>
<name>A0A5C6X5Y1_9DELT</name>
<evidence type="ECO:0000256" key="9">
    <source>
        <dbReference type="ARBA" id="ARBA00023141"/>
    </source>
</evidence>
<gene>
    <name evidence="13" type="ORF">FRC96_12780</name>
</gene>
<organism evidence="13 14">
    <name type="scientific">Lujinxingia vulgaris</name>
    <dbReference type="NCBI Taxonomy" id="2600176"/>
    <lineage>
        <taxon>Bacteria</taxon>
        <taxon>Deltaproteobacteria</taxon>
        <taxon>Bradymonadales</taxon>
        <taxon>Lujinxingiaceae</taxon>
        <taxon>Lujinxingia</taxon>
    </lineage>
</organism>
<evidence type="ECO:0000256" key="8">
    <source>
        <dbReference type="ARBA" id="ARBA00022898"/>
    </source>
</evidence>
<keyword evidence="8" id="KW-0663">Pyridoxal phosphate</keyword>
<reference evidence="13 14" key="1">
    <citation type="submission" date="2019-08" db="EMBL/GenBank/DDBJ databases">
        <title>Bradymonadales sp. TMQ2.</title>
        <authorList>
            <person name="Liang Q."/>
        </authorList>
    </citation>
    <scope>NUCLEOTIDE SEQUENCE [LARGE SCALE GENOMIC DNA]</scope>
    <source>
        <strain evidence="13 14">TMQ2</strain>
    </source>
</reference>
<protein>
    <recommendedName>
        <fullName evidence="5">tryptophan synthase</fullName>
        <ecNumber evidence="5">4.2.1.20</ecNumber>
    </recommendedName>
</protein>
<dbReference type="GO" id="GO:0004834">
    <property type="term" value="F:tryptophan synthase activity"/>
    <property type="evidence" value="ECO:0007669"/>
    <property type="project" value="UniProtKB-EC"/>
</dbReference>
<comment type="catalytic activity">
    <reaction evidence="11">
        <text>(1S,2R)-1-C-(indol-3-yl)glycerol 3-phosphate + L-serine = D-glyceraldehyde 3-phosphate + L-tryptophan + H2O</text>
        <dbReference type="Rhea" id="RHEA:10532"/>
        <dbReference type="ChEBI" id="CHEBI:15377"/>
        <dbReference type="ChEBI" id="CHEBI:33384"/>
        <dbReference type="ChEBI" id="CHEBI:57912"/>
        <dbReference type="ChEBI" id="CHEBI:58866"/>
        <dbReference type="ChEBI" id="CHEBI:59776"/>
        <dbReference type="EC" id="4.2.1.20"/>
    </reaction>
</comment>
<dbReference type="PIRSF" id="PIRSF001413">
    <property type="entry name" value="Trp_syn_beta"/>
    <property type="match status" value="1"/>
</dbReference>
<comment type="cofactor">
    <cofactor evidence="1">
        <name>pyridoxal 5'-phosphate</name>
        <dbReference type="ChEBI" id="CHEBI:597326"/>
    </cofactor>
</comment>
<sequence>MGSPACGAFGEFGGRFVAEALWSPLAEVAEVFEEALGDPSFAARVHGWAEQRLGRPTPLSHLGGLSEALGGAQIWLKREDLLSGGSFCGVVALTQALVAVRLGRTELVGETATGDFGVALGQVGLALGLKVRVFMTRDDMAAEPAAVRRMEEMGLALEPVEGPARGRRGAMAEALRYVACGPERAFYVTSSLASPDPYPRMVAFGAEIIGNECARQLRERGVSADYVVAPVGSGGFACGLFGAFVQEGSVPGVQLVGVQSGGDASPTKGAASLVRGRVGVHMGTRSFVLQDELGQVVTPLTDAAGMAMPVVGPQHARWMRTGQVQYVELADAEAYAAVRTLARSEGILACLESGYGLAYALRLAPTLPEDAHVVVGLSGDGSRDLGRLARARGEGASS</sequence>
<evidence type="ECO:0000256" key="3">
    <source>
        <dbReference type="ARBA" id="ARBA00009982"/>
    </source>
</evidence>
<comment type="pathway">
    <text evidence="2">Amino-acid biosynthesis; L-tryptophan biosynthesis; L-tryptophan from chorismate: step 5/5.</text>
</comment>
<evidence type="ECO:0000259" key="12">
    <source>
        <dbReference type="Pfam" id="PF00291"/>
    </source>
</evidence>
<evidence type="ECO:0000256" key="7">
    <source>
        <dbReference type="ARBA" id="ARBA00022822"/>
    </source>
</evidence>
<comment type="subunit">
    <text evidence="4">Tetramer of two alpha and two beta chains.</text>
</comment>
<dbReference type="InterPro" id="IPR036052">
    <property type="entry name" value="TrpB-like_PALP_sf"/>
</dbReference>
<dbReference type="InterPro" id="IPR001926">
    <property type="entry name" value="TrpB-like_PALP"/>
</dbReference>
<dbReference type="AlphaFoldDB" id="A0A5C6X5Y1"/>
<evidence type="ECO:0000256" key="2">
    <source>
        <dbReference type="ARBA" id="ARBA00004733"/>
    </source>
</evidence>
<keyword evidence="9" id="KW-0057">Aromatic amino acid biosynthesis</keyword>
<dbReference type="Proteomes" id="UP000321046">
    <property type="component" value="Unassembled WGS sequence"/>
</dbReference>
<keyword evidence="7" id="KW-0822">Tryptophan biosynthesis</keyword>
<dbReference type="EC" id="4.2.1.20" evidence="5"/>
<evidence type="ECO:0000313" key="14">
    <source>
        <dbReference type="Proteomes" id="UP000321046"/>
    </source>
</evidence>
<accession>A0A5C6X5Y1</accession>
<dbReference type="SUPFAM" id="SSF53686">
    <property type="entry name" value="Tryptophan synthase beta subunit-like PLP-dependent enzymes"/>
    <property type="match status" value="1"/>
</dbReference>
<evidence type="ECO:0000256" key="4">
    <source>
        <dbReference type="ARBA" id="ARBA00011270"/>
    </source>
</evidence>